<dbReference type="Proteomes" id="UP000182498">
    <property type="component" value="Unassembled WGS sequence"/>
</dbReference>
<organism evidence="1 2">
    <name type="scientific">Corynebacterium variabile</name>
    <dbReference type="NCBI Taxonomy" id="1727"/>
    <lineage>
        <taxon>Bacteria</taxon>
        <taxon>Bacillati</taxon>
        <taxon>Actinomycetota</taxon>
        <taxon>Actinomycetes</taxon>
        <taxon>Mycobacteriales</taxon>
        <taxon>Corynebacteriaceae</taxon>
        <taxon>Corynebacterium</taxon>
    </lineage>
</organism>
<dbReference type="AlphaFoldDB" id="A0A0X2NJF2"/>
<keyword evidence="2" id="KW-1185">Reference proteome</keyword>
<sequence length="54" mass="6299">MDTDADREAEAADIINWGGATVHVWKTLVRYRADHTTCDVIRECARCRTHWPER</sequence>
<evidence type="ECO:0000313" key="2">
    <source>
        <dbReference type="Proteomes" id="UP000182498"/>
    </source>
</evidence>
<dbReference type="EMBL" id="FAUH01000005">
    <property type="protein sequence ID" value="CUU65622.1"/>
    <property type="molecule type" value="Genomic_DNA"/>
</dbReference>
<name>A0A0X2NJF2_9CORY</name>
<gene>
    <name evidence="1" type="ORF">CVAR292_00952</name>
</gene>
<protein>
    <submittedName>
        <fullName evidence="1">Uncharacterized protein</fullName>
    </submittedName>
</protein>
<accession>A0A0X2NJF2</accession>
<evidence type="ECO:0000313" key="1">
    <source>
        <dbReference type="EMBL" id="CUU65622.1"/>
    </source>
</evidence>
<dbReference type="RefSeq" id="WP_176702193.1">
    <property type="nucleotide sequence ID" value="NZ_CAUTRP010000067.1"/>
</dbReference>
<proteinExistence type="predicted"/>
<reference evidence="2" key="1">
    <citation type="submission" date="2015-11" db="EMBL/GenBank/DDBJ databases">
        <authorList>
            <person name="Dugat-Bony E."/>
        </authorList>
    </citation>
    <scope>NUCLEOTIDE SEQUENCE [LARGE SCALE GENOMIC DNA]</scope>
    <source>
        <strain evidence="2">Mu292</strain>
    </source>
</reference>